<evidence type="ECO:0000256" key="1">
    <source>
        <dbReference type="SAM" id="Coils"/>
    </source>
</evidence>
<dbReference type="RefSeq" id="WP_154554219.1">
    <property type="nucleotide sequence ID" value="NZ_VUNA01000007.1"/>
</dbReference>
<sequence length="762" mass="84797">MKTNKILYQWDAGQKLTDCRGVFVDFVISGEVYRCDVVNGECIVPDELLQHPGNQTAYECMADSTLQEFVFSVVPRPLPPDYVYTPTEKLTFEGLVQKVEDTVADIIRRADTGEFDGYTPVKGKDYFTESEKNEMMQRVSDGAIGEFREVVDSATDGFNKNSSAKTNDYNANAEKKVGVYDSNAAEKLKAYNDNHTEKMTAYDANAAGKTAEFDAHAAELQTEVNNLKAEGTTFRAEAGKQERRIDALMKLNKGQTYDVVRSVGTSSIDVISGTNYISIDKILGRTVVWNQLAERWATNGNVTVAEVGNLKKISLTGPVARFGASKDGHEIGTNVQSEQKYLMYVAVRYNSADVFPQIYGEFVKMIAGGEGVPSYTKDICWAIFSVTEDSKVLCQTYTNIDNSYFYVPNVEAPINVINLTALYGAGKEPASYYEFERTYPEKCYEYSDYMLLQAPVTHVVTTGRNTLDLKAFGDDFNIVDGVLTPKESIRTEHGADVFIPAGKTFSYSIKCPEGHNVRFKLFHTDGTTTSPYIISNGEFQKFVRTIEKDVYKIRADYTSSTKNVEIKDIQITLGEQEFSPYSETVIAKCSFPELRSANIARDSLDVDTGIITRNVGVVNLGALKWKKNDSGIFFATLPAKAKPCGTFNRMNDDLCNIYKTKTINEIFEGATGISTHSTTGESVWIYDDRYSTEDEVVSALSGATLHYELNTPTTEYVTVAETLKEWIEVDAGAIVMLCGQYTDKKEPAKTEVSFVRKLNEVT</sequence>
<comment type="caution">
    <text evidence="2">The sequence shown here is derived from an EMBL/GenBank/DDBJ whole genome shotgun (WGS) entry which is preliminary data.</text>
</comment>
<organism evidence="2 3">
    <name type="scientific">Mogibacterium kristiansenii</name>
    <dbReference type="NCBI Taxonomy" id="2606708"/>
    <lineage>
        <taxon>Bacteria</taxon>
        <taxon>Bacillati</taxon>
        <taxon>Bacillota</taxon>
        <taxon>Clostridia</taxon>
        <taxon>Peptostreptococcales</taxon>
        <taxon>Anaerovoracaceae</taxon>
        <taxon>Mogibacterium</taxon>
    </lineage>
</organism>
<reference evidence="2 3" key="1">
    <citation type="submission" date="2019-08" db="EMBL/GenBank/DDBJ databases">
        <title>In-depth cultivation of the pig gut microbiome towards novel bacterial diversity and tailored functional studies.</title>
        <authorList>
            <person name="Wylensek D."/>
            <person name="Hitch T.C.A."/>
            <person name="Clavel T."/>
        </authorList>
    </citation>
    <scope>NUCLEOTIDE SEQUENCE [LARGE SCALE GENOMIC DNA]</scope>
    <source>
        <strain evidence="2 3">WCA-MUC-591-APC-4B</strain>
    </source>
</reference>
<keyword evidence="1" id="KW-0175">Coiled coil</keyword>
<name>A0A6N7XKR9_9FIRM</name>
<dbReference type="AlphaFoldDB" id="A0A6N7XKR9"/>
<evidence type="ECO:0000313" key="2">
    <source>
        <dbReference type="EMBL" id="MST70655.1"/>
    </source>
</evidence>
<accession>A0A6N7XKR9</accession>
<feature type="coiled-coil region" evidence="1">
    <location>
        <begin position="210"/>
        <end position="237"/>
    </location>
</feature>
<dbReference type="Proteomes" id="UP000469424">
    <property type="component" value="Unassembled WGS sequence"/>
</dbReference>
<evidence type="ECO:0000313" key="3">
    <source>
        <dbReference type="Proteomes" id="UP000469424"/>
    </source>
</evidence>
<dbReference type="EMBL" id="VUNA01000007">
    <property type="protein sequence ID" value="MST70655.1"/>
    <property type="molecule type" value="Genomic_DNA"/>
</dbReference>
<gene>
    <name evidence="2" type="ORF">FYJ65_04740</name>
</gene>
<proteinExistence type="predicted"/>
<protein>
    <submittedName>
        <fullName evidence="2">Uncharacterized protein</fullName>
    </submittedName>
</protein>
<keyword evidence="3" id="KW-1185">Reference proteome</keyword>